<dbReference type="InterPro" id="IPR036188">
    <property type="entry name" value="FAD/NAD-bd_sf"/>
</dbReference>
<organism evidence="3">
    <name type="scientific">termite gut metagenome</name>
    <dbReference type="NCBI Taxonomy" id="433724"/>
    <lineage>
        <taxon>unclassified sequences</taxon>
        <taxon>metagenomes</taxon>
        <taxon>organismal metagenomes</taxon>
    </lineage>
</organism>
<gene>
    <name evidence="3" type="ORF">EZS27_036350</name>
</gene>
<dbReference type="Gene3D" id="3.30.70.2700">
    <property type="match status" value="1"/>
</dbReference>
<dbReference type="PRINTS" id="PR00411">
    <property type="entry name" value="PNDRDTASEI"/>
</dbReference>
<reference evidence="3" key="1">
    <citation type="submission" date="2019-03" db="EMBL/GenBank/DDBJ databases">
        <title>Single cell metagenomics reveals metabolic interactions within the superorganism composed of flagellate Streblomastix strix and complex community of Bacteroidetes bacteria on its surface.</title>
        <authorList>
            <person name="Treitli S.C."/>
            <person name="Kolisko M."/>
            <person name="Husnik F."/>
            <person name="Keeling P."/>
            <person name="Hampl V."/>
        </authorList>
    </citation>
    <scope>NUCLEOTIDE SEQUENCE</scope>
    <source>
        <strain evidence="3">STM</strain>
    </source>
</reference>
<dbReference type="PANTHER" id="PTHR42842">
    <property type="entry name" value="FAD/NAD(P)-BINDING OXIDOREDUCTASE"/>
    <property type="match status" value="1"/>
</dbReference>
<comment type="caution">
    <text evidence="3">The sequence shown here is derived from an EMBL/GenBank/DDBJ whole genome shotgun (WGS) entry which is preliminary data.</text>
</comment>
<dbReference type="EMBL" id="SNRY01006358">
    <property type="protein sequence ID" value="KAA6312773.1"/>
    <property type="molecule type" value="Genomic_DNA"/>
</dbReference>
<dbReference type="InterPro" id="IPR049516">
    <property type="entry name" value="FAD-depend_C"/>
</dbReference>
<dbReference type="InterPro" id="IPR002938">
    <property type="entry name" value="FAD-bd"/>
</dbReference>
<evidence type="ECO:0000313" key="3">
    <source>
        <dbReference type="EMBL" id="KAA6312773.1"/>
    </source>
</evidence>
<dbReference type="Pfam" id="PF21688">
    <property type="entry name" value="FAD-depend_C"/>
    <property type="match status" value="1"/>
</dbReference>
<feature type="domain" description="FAD-dependent protein C-terminal" evidence="2">
    <location>
        <begin position="269"/>
        <end position="302"/>
    </location>
</feature>
<name>A0A5J4PWU3_9ZZZZ</name>
<proteinExistence type="predicted"/>
<evidence type="ECO:0000259" key="2">
    <source>
        <dbReference type="Pfam" id="PF21688"/>
    </source>
</evidence>
<dbReference type="InterPro" id="IPR028348">
    <property type="entry name" value="FAD-binding_protein"/>
</dbReference>
<dbReference type="PANTHER" id="PTHR42842:SF3">
    <property type="entry name" value="FAD_NAD(P)-BINDING OXIDOREDUCTASE FAMILY PROTEIN"/>
    <property type="match status" value="1"/>
</dbReference>
<dbReference type="Gene3D" id="3.50.50.60">
    <property type="entry name" value="FAD/NAD(P)-binding domain"/>
    <property type="match status" value="1"/>
</dbReference>
<feature type="domain" description="FAD-binding" evidence="1">
    <location>
        <begin position="84"/>
        <end position="119"/>
    </location>
</feature>
<dbReference type="GO" id="GO:0071949">
    <property type="term" value="F:FAD binding"/>
    <property type="evidence" value="ECO:0007669"/>
    <property type="project" value="InterPro"/>
</dbReference>
<protein>
    <submittedName>
        <fullName evidence="3">FAD-binding protein</fullName>
    </submittedName>
</protein>
<dbReference type="Pfam" id="PF01494">
    <property type="entry name" value="FAD_binding_3"/>
    <property type="match status" value="1"/>
</dbReference>
<evidence type="ECO:0000259" key="1">
    <source>
        <dbReference type="Pfam" id="PF01494"/>
    </source>
</evidence>
<feature type="non-terminal residue" evidence="3">
    <location>
        <position position="302"/>
    </location>
</feature>
<accession>A0A5J4PWU3</accession>
<sequence length="302" mass="33741">MIQEYQLRLLPEQTVNEQSLKQYIVREKGITPESITTIRILKRSVDARQRTVFINMQVRLYINEMPVDDQYQSVTYYNVEAKPSVIIVGAGPGGLFAALRLIELGVRPIVVERGKDVHERKKDLARISREQAVNPESNYCFGEGGAGAYSDGKLYTRSKKRGNTEKIVAVFCQHGASTSILTDAHPHIGTDKLPRVIENIRRTIISCGGEVHFETRMEALIITGEEVKGIETNTGKVFLGPVILATGHSARDVYRWLFANNITLEAKGIAVGVRLEHPSALIDKIQYHHEAGRGNYLPAAEY</sequence>
<dbReference type="SUPFAM" id="SSF51905">
    <property type="entry name" value="FAD/NAD(P)-binding domain"/>
    <property type="match status" value="1"/>
</dbReference>
<dbReference type="AlphaFoldDB" id="A0A5J4PWU3"/>